<sequence length="189" mass="20156">SFSTCQNGGTCIDSVDGFVCQCSPGFVGSRCERSKGLIRTSNGKTGEGPGKCAGCAQKAGNGKCDEECNLPECDYDGNDCLVKNPFAGCPSSSFCALAFKNGVCDKVCNNEACLFDGFDCMAKEPVCPEAISAYCKEHKSDGVCDEQCNQEGCDFDGGDCQGISNEIVSFHFYFSIEVFSFVDFIAVFF</sequence>
<keyword evidence="5" id="KW-0217">Developmental protein</keyword>
<dbReference type="FunFam" id="2.10.25.10:FF:000425">
    <property type="entry name" value="Eyes shut homolog"/>
    <property type="match status" value="1"/>
</dbReference>
<evidence type="ECO:0000256" key="21">
    <source>
        <dbReference type="ARBA" id="ARBA00023159"/>
    </source>
</evidence>
<evidence type="ECO:0000256" key="18">
    <source>
        <dbReference type="ARBA" id="ARBA00023043"/>
    </source>
</evidence>
<dbReference type="GO" id="GO:0005576">
    <property type="term" value="C:extracellular region"/>
    <property type="evidence" value="ECO:0007669"/>
    <property type="project" value="UniProtKB-SubCell"/>
</dbReference>
<dbReference type="Gene3D" id="2.10.25.10">
    <property type="entry name" value="Laminin"/>
    <property type="match status" value="1"/>
</dbReference>
<comment type="caution">
    <text evidence="25">Lacks conserved residue(s) required for the propagation of feature annotation.</text>
</comment>
<dbReference type="InterPro" id="IPR000742">
    <property type="entry name" value="EGF"/>
</dbReference>
<keyword evidence="7" id="KW-0963">Cytoplasm</keyword>
<dbReference type="FunFam" id="3.30.300.320:FF:000001">
    <property type="entry name" value="Neurogenic locus notch 1"/>
    <property type="match status" value="1"/>
</dbReference>
<evidence type="ECO:0000256" key="19">
    <source>
        <dbReference type="ARBA" id="ARBA00023136"/>
    </source>
</evidence>
<keyword evidence="18" id="KW-0040">ANK repeat</keyword>
<dbReference type="Proteomes" id="UP000054047">
    <property type="component" value="Unassembled WGS sequence"/>
</dbReference>
<evidence type="ECO:0000256" key="13">
    <source>
        <dbReference type="ARBA" id="ARBA00022782"/>
    </source>
</evidence>
<dbReference type="GO" id="GO:0005737">
    <property type="term" value="C:cytoplasm"/>
    <property type="evidence" value="ECO:0007669"/>
    <property type="project" value="UniProtKB-SubCell"/>
</dbReference>
<evidence type="ECO:0000256" key="7">
    <source>
        <dbReference type="ARBA" id="ARBA00022490"/>
    </source>
</evidence>
<evidence type="ECO:0000256" key="25">
    <source>
        <dbReference type="PROSITE-ProRule" id="PRU00076"/>
    </source>
</evidence>
<evidence type="ECO:0000256" key="17">
    <source>
        <dbReference type="ARBA" id="ARBA00023015"/>
    </source>
</evidence>
<accession>A0A0C2CWM1</accession>
<evidence type="ECO:0000256" key="11">
    <source>
        <dbReference type="ARBA" id="ARBA00022729"/>
    </source>
</evidence>
<keyword evidence="24" id="KW-0539">Nucleus</keyword>
<dbReference type="InterPro" id="IPR000152">
    <property type="entry name" value="EGF-type_Asp/Asn_hydroxyl_site"/>
</dbReference>
<reference evidence="28 29" key="1">
    <citation type="submission" date="2013-12" db="EMBL/GenBank/DDBJ databases">
        <title>Draft genome of the parsitic nematode Ancylostoma duodenale.</title>
        <authorList>
            <person name="Mitreva M."/>
        </authorList>
    </citation>
    <scope>NUCLEOTIDE SEQUENCE [LARGE SCALE GENOMIC DNA]</scope>
    <source>
        <strain evidence="28 29">Zhejiang</strain>
    </source>
</reference>
<dbReference type="GO" id="GO:0007219">
    <property type="term" value="P:Notch signaling pathway"/>
    <property type="evidence" value="ECO:0007669"/>
    <property type="project" value="UniProtKB-KW"/>
</dbReference>
<evidence type="ECO:0000259" key="26">
    <source>
        <dbReference type="PROSITE" id="PS50026"/>
    </source>
</evidence>
<dbReference type="GO" id="GO:0005886">
    <property type="term" value="C:plasma membrane"/>
    <property type="evidence" value="ECO:0007669"/>
    <property type="project" value="UniProtKB-SubCell"/>
</dbReference>
<keyword evidence="10" id="KW-0812">Transmembrane</keyword>
<dbReference type="AlphaFoldDB" id="A0A0C2CWM1"/>
<keyword evidence="22" id="KW-0804">Transcription</keyword>
<dbReference type="SUPFAM" id="SSF57196">
    <property type="entry name" value="EGF/Laminin"/>
    <property type="match status" value="1"/>
</dbReference>
<dbReference type="PROSITE" id="PS00022">
    <property type="entry name" value="EGF_1"/>
    <property type="match status" value="1"/>
</dbReference>
<evidence type="ECO:0000256" key="4">
    <source>
        <dbReference type="ARBA" id="ARBA00004613"/>
    </source>
</evidence>
<keyword evidence="13" id="KW-0221">Differentiation</keyword>
<keyword evidence="29" id="KW-1185">Reference proteome</keyword>
<dbReference type="SMART" id="SM00179">
    <property type="entry name" value="EGF_CA"/>
    <property type="match status" value="1"/>
</dbReference>
<evidence type="ECO:0000256" key="12">
    <source>
        <dbReference type="ARBA" id="ARBA00022737"/>
    </source>
</evidence>
<evidence type="ECO:0000256" key="24">
    <source>
        <dbReference type="ARBA" id="ARBA00023242"/>
    </source>
</evidence>
<keyword evidence="23" id="KW-0325">Glycoprotein</keyword>
<evidence type="ECO:0000256" key="9">
    <source>
        <dbReference type="ARBA" id="ARBA00022536"/>
    </source>
</evidence>
<keyword evidence="17" id="KW-0805">Transcription regulation</keyword>
<dbReference type="GO" id="GO:0022611">
    <property type="term" value="P:dormancy process"/>
    <property type="evidence" value="ECO:0007669"/>
    <property type="project" value="UniProtKB-ARBA"/>
</dbReference>
<keyword evidence="14" id="KW-0106">Calcium</keyword>
<dbReference type="GO" id="GO:0061629">
    <property type="term" value="F:RNA polymerase II-specific DNA-binding transcription factor binding"/>
    <property type="evidence" value="ECO:0007669"/>
    <property type="project" value="UniProtKB-ARBA"/>
</dbReference>
<evidence type="ECO:0000256" key="20">
    <source>
        <dbReference type="ARBA" id="ARBA00023157"/>
    </source>
</evidence>
<keyword evidence="16" id="KW-1133">Transmembrane helix</keyword>
<evidence type="ECO:0000256" key="8">
    <source>
        <dbReference type="ARBA" id="ARBA00022525"/>
    </source>
</evidence>
<evidence type="ECO:0000256" key="10">
    <source>
        <dbReference type="ARBA" id="ARBA00022692"/>
    </source>
</evidence>
<dbReference type="PRINTS" id="PR01452">
    <property type="entry name" value="LNOTCHREPEAT"/>
</dbReference>
<protein>
    <submittedName>
        <fullName evidence="28">Notch domain protein</fullName>
    </submittedName>
</protein>
<dbReference type="Pfam" id="PF12661">
    <property type="entry name" value="hEGF"/>
    <property type="match status" value="1"/>
</dbReference>
<dbReference type="PROSITE" id="PS00010">
    <property type="entry name" value="ASX_HYDROXYL"/>
    <property type="match status" value="1"/>
</dbReference>
<feature type="domain" description="LNR" evidence="27">
    <location>
        <begin position="127"/>
        <end position="166"/>
    </location>
</feature>
<evidence type="ECO:0000256" key="14">
    <source>
        <dbReference type="ARBA" id="ARBA00022837"/>
    </source>
</evidence>
<keyword evidence="12" id="KW-0677">Repeat</keyword>
<dbReference type="GO" id="GO:0005509">
    <property type="term" value="F:calcium ion binding"/>
    <property type="evidence" value="ECO:0007669"/>
    <property type="project" value="InterPro"/>
</dbReference>
<evidence type="ECO:0000313" key="28">
    <source>
        <dbReference type="EMBL" id="KIH54277.1"/>
    </source>
</evidence>
<dbReference type="InterPro" id="IPR001881">
    <property type="entry name" value="EGF-like_Ca-bd_dom"/>
</dbReference>
<comment type="subcellular location">
    <subcellularLocation>
        <location evidence="2">Cell membrane</location>
        <topology evidence="2">Single-pass type I membrane protein</topology>
    </subcellularLocation>
    <subcellularLocation>
        <location evidence="3">Cytoplasm</location>
    </subcellularLocation>
    <subcellularLocation>
        <location evidence="1">Nucleus</location>
    </subcellularLocation>
    <subcellularLocation>
        <location evidence="4">Secreted</location>
    </subcellularLocation>
</comment>
<dbReference type="PROSITE" id="PS50026">
    <property type="entry name" value="EGF_3"/>
    <property type="match status" value="1"/>
</dbReference>
<keyword evidence="20 25" id="KW-1015">Disulfide bond</keyword>
<name>A0A0C2CWM1_9BILA</name>
<evidence type="ECO:0000256" key="3">
    <source>
        <dbReference type="ARBA" id="ARBA00004496"/>
    </source>
</evidence>
<dbReference type="EMBL" id="KN739362">
    <property type="protein sequence ID" value="KIH54277.1"/>
    <property type="molecule type" value="Genomic_DNA"/>
</dbReference>
<dbReference type="OrthoDB" id="5851394at2759"/>
<dbReference type="Pfam" id="PF00066">
    <property type="entry name" value="Notch"/>
    <property type="match status" value="3"/>
</dbReference>
<dbReference type="GO" id="GO:0040024">
    <property type="term" value="P:dauer larval development"/>
    <property type="evidence" value="ECO:0007669"/>
    <property type="project" value="UniProtKB-ARBA"/>
</dbReference>
<evidence type="ECO:0000259" key="27">
    <source>
        <dbReference type="PROSITE" id="PS50258"/>
    </source>
</evidence>
<keyword evidence="19" id="KW-0472">Membrane</keyword>
<evidence type="ECO:0000256" key="15">
    <source>
        <dbReference type="ARBA" id="ARBA00022976"/>
    </source>
</evidence>
<evidence type="ECO:0000256" key="22">
    <source>
        <dbReference type="ARBA" id="ARBA00023163"/>
    </source>
</evidence>
<feature type="disulfide bond" evidence="25">
    <location>
        <begin position="22"/>
        <end position="31"/>
    </location>
</feature>
<keyword evidence="21" id="KW-0010">Activator</keyword>
<dbReference type="InterPro" id="IPR035993">
    <property type="entry name" value="Notch-like_dom_sf"/>
</dbReference>
<feature type="domain" description="LNR" evidence="27">
    <location>
        <begin position="89"/>
        <end position="125"/>
    </location>
</feature>
<keyword evidence="6" id="KW-1003">Cell membrane</keyword>
<dbReference type="InterPro" id="IPR013032">
    <property type="entry name" value="EGF-like_CS"/>
</dbReference>
<dbReference type="Gene3D" id="4.10.470.20">
    <property type="match status" value="2"/>
</dbReference>
<dbReference type="GO" id="GO:0090575">
    <property type="term" value="C:RNA polymerase II transcription regulator complex"/>
    <property type="evidence" value="ECO:0007669"/>
    <property type="project" value="UniProtKB-ARBA"/>
</dbReference>
<feature type="domain" description="EGF-like" evidence="26">
    <location>
        <begin position="1"/>
        <end position="32"/>
    </location>
</feature>
<keyword evidence="15" id="KW-0914">Notch signaling pathway</keyword>
<evidence type="ECO:0000256" key="6">
    <source>
        <dbReference type="ARBA" id="ARBA00022475"/>
    </source>
</evidence>
<dbReference type="InterPro" id="IPR000800">
    <property type="entry name" value="Notch_dom"/>
</dbReference>
<dbReference type="SMART" id="SM00181">
    <property type="entry name" value="EGF"/>
    <property type="match status" value="1"/>
</dbReference>
<proteinExistence type="predicted"/>
<evidence type="ECO:0000313" key="29">
    <source>
        <dbReference type="Proteomes" id="UP000054047"/>
    </source>
</evidence>
<evidence type="ECO:0000256" key="2">
    <source>
        <dbReference type="ARBA" id="ARBA00004251"/>
    </source>
</evidence>
<dbReference type="SMART" id="SM00004">
    <property type="entry name" value="NL"/>
    <property type="match status" value="3"/>
</dbReference>
<dbReference type="SUPFAM" id="SSF90193">
    <property type="entry name" value="Notch domain"/>
    <property type="match status" value="3"/>
</dbReference>
<evidence type="ECO:0000256" key="5">
    <source>
        <dbReference type="ARBA" id="ARBA00022473"/>
    </source>
</evidence>
<keyword evidence="9 25" id="KW-0245">EGF-like domain</keyword>
<dbReference type="PROSITE" id="PS50258">
    <property type="entry name" value="LNR"/>
    <property type="match status" value="2"/>
</dbReference>
<feature type="non-terminal residue" evidence="28">
    <location>
        <position position="1"/>
    </location>
</feature>
<dbReference type="GO" id="GO:0001708">
    <property type="term" value="P:cell fate specification"/>
    <property type="evidence" value="ECO:0007669"/>
    <property type="project" value="UniProtKB-ARBA"/>
</dbReference>
<dbReference type="CDD" id="cd00054">
    <property type="entry name" value="EGF_CA"/>
    <property type="match status" value="1"/>
</dbReference>
<organism evidence="28 29">
    <name type="scientific">Ancylostoma duodenale</name>
    <dbReference type="NCBI Taxonomy" id="51022"/>
    <lineage>
        <taxon>Eukaryota</taxon>
        <taxon>Metazoa</taxon>
        <taxon>Ecdysozoa</taxon>
        <taxon>Nematoda</taxon>
        <taxon>Chromadorea</taxon>
        <taxon>Rhabditida</taxon>
        <taxon>Rhabditina</taxon>
        <taxon>Rhabditomorpha</taxon>
        <taxon>Strongyloidea</taxon>
        <taxon>Ancylostomatidae</taxon>
        <taxon>Ancylostomatinae</taxon>
        <taxon>Ancylostoma</taxon>
    </lineage>
</organism>
<dbReference type="PROSITE" id="PS01186">
    <property type="entry name" value="EGF_2"/>
    <property type="match status" value="1"/>
</dbReference>
<evidence type="ECO:0000256" key="23">
    <source>
        <dbReference type="ARBA" id="ARBA00023180"/>
    </source>
</evidence>
<keyword evidence="11" id="KW-0732">Signal</keyword>
<gene>
    <name evidence="28" type="ORF">ANCDUO_15578</name>
</gene>
<evidence type="ECO:0000256" key="1">
    <source>
        <dbReference type="ARBA" id="ARBA00004123"/>
    </source>
</evidence>
<evidence type="ECO:0000256" key="16">
    <source>
        <dbReference type="ARBA" id="ARBA00022989"/>
    </source>
</evidence>
<keyword evidence="8" id="KW-0964">Secreted</keyword>